<sequence>MCLAQQRVGPFAGFVEPSGIDVGEDAVEAHRVLAQLLDVRFRNDGARSVPARPQQLRHLLGGAPSAVFAA</sequence>
<comment type="caution">
    <text evidence="1">The sequence shown here is derived from an EMBL/GenBank/DDBJ whole genome shotgun (WGS) entry which is preliminary data.</text>
</comment>
<keyword evidence="2" id="KW-1185">Reference proteome</keyword>
<accession>A0A6L9SD12</accession>
<evidence type="ECO:0000313" key="1">
    <source>
        <dbReference type="EMBL" id="NEE03116.1"/>
    </source>
</evidence>
<dbReference type="EMBL" id="JAAGOA010000019">
    <property type="protein sequence ID" value="NEE03116.1"/>
    <property type="molecule type" value="Genomic_DNA"/>
</dbReference>
<proteinExistence type="predicted"/>
<dbReference type="AlphaFoldDB" id="A0A6L9SD12"/>
<reference evidence="1 2" key="1">
    <citation type="submission" date="2020-02" db="EMBL/GenBank/DDBJ databases">
        <authorList>
            <person name="Li X.-J."/>
            <person name="Han X.-M."/>
        </authorList>
    </citation>
    <scope>NUCLEOTIDE SEQUENCE [LARGE SCALE GENOMIC DNA]</scope>
    <source>
        <strain evidence="1 2">CCTCC AB 2017055</strain>
    </source>
</reference>
<organism evidence="1 2">
    <name type="scientific">Phytoactinopolyspora halotolerans</name>
    <dbReference type="NCBI Taxonomy" id="1981512"/>
    <lineage>
        <taxon>Bacteria</taxon>
        <taxon>Bacillati</taxon>
        <taxon>Actinomycetota</taxon>
        <taxon>Actinomycetes</taxon>
        <taxon>Jiangellales</taxon>
        <taxon>Jiangellaceae</taxon>
        <taxon>Phytoactinopolyspora</taxon>
    </lineage>
</organism>
<name>A0A6L9SD12_9ACTN</name>
<dbReference type="Proteomes" id="UP000475214">
    <property type="component" value="Unassembled WGS sequence"/>
</dbReference>
<evidence type="ECO:0000313" key="2">
    <source>
        <dbReference type="Proteomes" id="UP000475214"/>
    </source>
</evidence>
<protein>
    <submittedName>
        <fullName evidence="1">Uncharacterized protein</fullName>
    </submittedName>
</protein>
<gene>
    <name evidence="1" type="ORF">G1H10_23405</name>
</gene>